<accession>A0A7X1KCM5</accession>
<dbReference type="PANTHER" id="PTHR43774:SF1">
    <property type="entry name" value="PEPTIDE METHIONINE SULFOXIDE REDUCTASE MSRA 2"/>
    <property type="match status" value="1"/>
</dbReference>
<evidence type="ECO:0000259" key="6">
    <source>
        <dbReference type="Pfam" id="PF01625"/>
    </source>
</evidence>
<keyword evidence="1 4" id="KW-0560">Oxidoreductase</keyword>
<dbReference type="EMBL" id="JACLAU010000020">
    <property type="protein sequence ID" value="MBC2652443.1"/>
    <property type="molecule type" value="Genomic_DNA"/>
</dbReference>
<reference evidence="7 8" key="1">
    <citation type="submission" date="2020-08" db="EMBL/GenBank/DDBJ databases">
        <title>The genome sequence of Novosphingobium flavum 4Y4.</title>
        <authorList>
            <person name="Liu Y."/>
        </authorList>
    </citation>
    <scope>NUCLEOTIDE SEQUENCE [LARGE SCALE GENOMIC DNA]</scope>
    <source>
        <strain evidence="7 8">4Y4</strain>
    </source>
</reference>
<keyword evidence="8" id="KW-1185">Reference proteome</keyword>
<evidence type="ECO:0000313" key="7">
    <source>
        <dbReference type="EMBL" id="MBC2652443.1"/>
    </source>
</evidence>
<evidence type="ECO:0000256" key="3">
    <source>
        <dbReference type="ARBA" id="ARBA00048782"/>
    </source>
</evidence>
<comment type="similarity">
    <text evidence="4">Belongs to the MsrA Met sulfoxide reductase family.</text>
</comment>
<dbReference type="Gene3D" id="3.30.1060.10">
    <property type="entry name" value="Peptide methionine sulphoxide reductase MsrA"/>
    <property type="match status" value="1"/>
</dbReference>
<comment type="catalytic activity">
    <reaction evidence="2 4">
        <text>L-methionyl-[protein] + [thioredoxin]-disulfide + H2O = L-methionyl-(S)-S-oxide-[protein] + [thioredoxin]-dithiol</text>
        <dbReference type="Rhea" id="RHEA:14217"/>
        <dbReference type="Rhea" id="RHEA-COMP:10698"/>
        <dbReference type="Rhea" id="RHEA-COMP:10700"/>
        <dbReference type="Rhea" id="RHEA-COMP:12313"/>
        <dbReference type="Rhea" id="RHEA-COMP:12315"/>
        <dbReference type="ChEBI" id="CHEBI:15377"/>
        <dbReference type="ChEBI" id="CHEBI:16044"/>
        <dbReference type="ChEBI" id="CHEBI:29950"/>
        <dbReference type="ChEBI" id="CHEBI:44120"/>
        <dbReference type="ChEBI" id="CHEBI:50058"/>
        <dbReference type="EC" id="1.8.4.11"/>
    </reaction>
</comment>
<keyword evidence="5" id="KW-0732">Signal</keyword>
<name>A0A7X1KCM5_9SPHN</name>
<proteinExistence type="inferred from homology"/>
<dbReference type="GO" id="GO:0008113">
    <property type="term" value="F:peptide-methionine (S)-S-oxide reductase activity"/>
    <property type="evidence" value="ECO:0007669"/>
    <property type="project" value="UniProtKB-UniRule"/>
</dbReference>
<sequence>MIGLALIALALIGARPAAAEPYAPAARVVADEGPGLQTALFAGGCFWGIEAVFSHVRGVQSVVSGYHGGTVRAPGYEDVSSGRTGHAETVRVRYDPRVVRYDQLLRVFFSVGADPTLLNRQGPDVGTQYRSALIPLNEAQRRMAQAYLAQLGQSGLWQNPIVTRIEPYRTFYPAEAYHQDFAAENPLHGYIRRWDAPKIEALKRQFPQLYKSAFTRG</sequence>
<evidence type="ECO:0000313" key="8">
    <source>
        <dbReference type="Proteomes" id="UP000520156"/>
    </source>
</evidence>
<dbReference type="Proteomes" id="UP000520156">
    <property type="component" value="Unassembled WGS sequence"/>
</dbReference>
<dbReference type="AlphaFoldDB" id="A0A7X1KCM5"/>
<feature type="chain" id="PRO_5031429665" description="Peptide methionine sulfoxide reductase MsrA" evidence="5">
    <location>
        <begin position="20"/>
        <end position="217"/>
    </location>
</feature>
<organism evidence="7 8">
    <name type="scientific">Novosphingobium aerophilum</name>
    <dbReference type="NCBI Taxonomy" id="2839843"/>
    <lineage>
        <taxon>Bacteria</taxon>
        <taxon>Pseudomonadati</taxon>
        <taxon>Pseudomonadota</taxon>
        <taxon>Alphaproteobacteria</taxon>
        <taxon>Sphingomonadales</taxon>
        <taxon>Sphingomonadaceae</taxon>
        <taxon>Novosphingobium</taxon>
    </lineage>
</organism>
<dbReference type="InterPro" id="IPR036509">
    <property type="entry name" value="Met_Sox_Rdtase_MsrA_sf"/>
</dbReference>
<dbReference type="PANTHER" id="PTHR43774">
    <property type="entry name" value="PEPTIDE METHIONINE SULFOXIDE REDUCTASE"/>
    <property type="match status" value="1"/>
</dbReference>
<evidence type="ECO:0000256" key="5">
    <source>
        <dbReference type="SAM" id="SignalP"/>
    </source>
</evidence>
<dbReference type="Pfam" id="PF01625">
    <property type="entry name" value="PMSR"/>
    <property type="match status" value="1"/>
</dbReference>
<gene>
    <name evidence="4 7" type="primary">msrA</name>
    <name evidence="7" type="ORF">H7F49_12085</name>
</gene>
<dbReference type="NCBIfam" id="TIGR00401">
    <property type="entry name" value="msrA"/>
    <property type="match status" value="1"/>
</dbReference>
<protein>
    <recommendedName>
        <fullName evidence="4">Peptide methionine sulfoxide reductase MsrA</fullName>
        <shortName evidence="4">Protein-methionine-S-oxide reductase</shortName>
        <ecNumber evidence="4">1.8.4.11</ecNumber>
    </recommendedName>
    <alternativeName>
        <fullName evidence="4">Peptide-methionine (S)-S-oxide reductase</fullName>
        <shortName evidence="4">Peptide Met(O) reductase</shortName>
    </alternativeName>
</protein>
<comment type="function">
    <text evidence="4">Has an important function as a repair enzyme for proteins that have been inactivated by oxidation. Catalyzes the reversible oxidation-reduction of methionine sulfoxide in proteins to methionine.</text>
</comment>
<comment type="caution">
    <text evidence="7">The sequence shown here is derived from an EMBL/GenBank/DDBJ whole genome shotgun (WGS) entry which is preliminary data.</text>
</comment>
<feature type="signal peptide" evidence="5">
    <location>
        <begin position="1"/>
        <end position="19"/>
    </location>
</feature>
<comment type="catalytic activity">
    <reaction evidence="3 4">
        <text>[thioredoxin]-disulfide + L-methionine + H2O = L-methionine (S)-S-oxide + [thioredoxin]-dithiol</text>
        <dbReference type="Rhea" id="RHEA:19993"/>
        <dbReference type="Rhea" id="RHEA-COMP:10698"/>
        <dbReference type="Rhea" id="RHEA-COMP:10700"/>
        <dbReference type="ChEBI" id="CHEBI:15377"/>
        <dbReference type="ChEBI" id="CHEBI:29950"/>
        <dbReference type="ChEBI" id="CHEBI:50058"/>
        <dbReference type="ChEBI" id="CHEBI:57844"/>
        <dbReference type="ChEBI" id="CHEBI:58772"/>
        <dbReference type="EC" id="1.8.4.11"/>
    </reaction>
</comment>
<dbReference type="HAMAP" id="MF_01401">
    <property type="entry name" value="MsrA"/>
    <property type="match status" value="1"/>
</dbReference>
<dbReference type="SUPFAM" id="SSF55068">
    <property type="entry name" value="Peptide methionine sulfoxide reductase"/>
    <property type="match status" value="1"/>
</dbReference>
<evidence type="ECO:0000256" key="2">
    <source>
        <dbReference type="ARBA" id="ARBA00047806"/>
    </source>
</evidence>
<dbReference type="InterPro" id="IPR002569">
    <property type="entry name" value="Met_Sox_Rdtase_MsrA_dom"/>
</dbReference>
<feature type="active site" evidence="4">
    <location>
        <position position="45"/>
    </location>
</feature>
<evidence type="ECO:0000256" key="4">
    <source>
        <dbReference type="HAMAP-Rule" id="MF_01401"/>
    </source>
</evidence>
<feature type="domain" description="Peptide methionine sulphoxide reductase MsrA" evidence="6">
    <location>
        <begin position="38"/>
        <end position="190"/>
    </location>
</feature>
<evidence type="ECO:0000256" key="1">
    <source>
        <dbReference type="ARBA" id="ARBA00023002"/>
    </source>
</evidence>
<dbReference type="EC" id="1.8.4.11" evidence="4"/>